<proteinExistence type="predicted"/>
<keyword evidence="3" id="KW-1185">Reference proteome</keyword>
<evidence type="ECO:0000313" key="3">
    <source>
        <dbReference type="Proteomes" id="UP000242662"/>
    </source>
</evidence>
<dbReference type="EMBL" id="FMYM01000002">
    <property type="protein sequence ID" value="SDB87612.1"/>
    <property type="molecule type" value="Genomic_DNA"/>
</dbReference>
<feature type="transmembrane region" description="Helical" evidence="1">
    <location>
        <begin position="6"/>
        <end position="24"/>
    </location>
</feature>
<evidence type="ECO:0008006" key="4">
    <source>
        <dbReference type="Google" id="ProtNLM"/>
    </source>
</evidence>
<keyword evidence="1" id="KW-0472">Membrane</keyword>
<name>A0A1G6H011_9BACI</name>
<evidence type="ECO:0000256" key="1">
    <source>
        <dbReference type="SAM" id="Phobius"/>
    </source>
</evidence>
<evidence type="ECO:0000313" key="2">
    <source>
        <dbReference type="EMBL" id="SDB87612.1"/>
    </source>
</evidence>
<reference evidence="3" key="1">
    <citation type="submission" date="2016-09" db="EMBL/GenBank/DDBJ databases">
        <authorList>
            <person name="Varghese N."/>
            <person name="Submissions S."/>
        </authorList>
    </citation>
    <scope>NUCLEOTIDE SEQUENCE [LARGE SCALE GENOMIC DNA]</scope>
    <source>
        <strain evidence="3">25nlg</strain>
    </source>
</reference>
<dbReference type="RefSeq" id="WP_245701008.1">
    <property type="nucleotide sequence ID" value="NZ_FMYM01000002.1"/>
</dbReference>
<dbReference type="InterPro" id="IPR031616">
    <property type="entry name" value="BsrE-like"/>
</dbReference>
<accession>A0A1G6H011</accession>
<dbReference type="Proteomes" id="UP000242662">
    <property type="component" value="Unassembled WGS sequence"/>
</dbReference>
<gene>
    <name evidence="2" type="ORF">SAMN05421737_102207</name>
</gene>
<keyword evidence="1" id="KW-0812">Transmembrane</keyword>
<keyword evidence="1" id="KW-1133">Transmembrane helix</keyword>
<dbReference type="AlphaFoldDB" id="A0A1G6H011"/>
<dbReference type="Pfam" id="PF16935">
    <property type="entry name" value="Hol_Tox"/>
    <property type="match status" value="1"/>
</dbReference>
<sequence length="33" mass="3649">MTIFEAFMLMVAFGGLIVSIISLSQKKDSDNNK</sequence>
<organism evidence="2 3">
    <name type="scientific">Shouchella lonarensis</name>
    <dbReference type="NCBI Taxonomy" id="1464122"/>
    <lineage>
        <taxon>Bacteria</taxon>
        <taxon>Bacillati</taxon>
        <taxon>Bacillota</taxon>
        <taxon>Bacilli</taxon>
        <taxon>Bacillales</taxon>
        <taxon>Bacillaceae</taxon>
        <taxon>Shouchella</taxon>
    </lineage>
</organism>
<protein>
    <recommendedName>
        <fullName evidence="4">Holin-like Toxin (Hol-Tox)</fullName>
    </recommendedName>
</protein>